<dbReference type="GO" id="GO:0005524">
    <property type="term" value="F:ATP binding"/>
    <property type="evidence" value="ECO:0007669"/>
    <property type="project" value="UniProtKB-KW"/>
</dbReference>
<dbReference type="EMBL" id="LAZR01042535">
    <property type="protein sequence ID" value="KKL09314.1"/>
    <property type="molecule type" value="Genomic_DNA"/>
</dbReference>
<sequence>MLKMNKNAVILIVDDEKNHADVLVEAFEKRCAKAIASYSAADAAEIIETRDIDLVITDLNLKSDINGIDILHKAKTKNPHTQVILITAYATIDTCKEAIKCGAFDYLAKPIDIDQLRSMVDQALPDAPKQYTPPKAGDFIFDGVIGRSGAIQRVLHIAQRVAPTNISVLIEGPSGTGKELLARAIHNNSDRKSKAFRPVNCAGLSET</sequence>
<reference evidence="5" key="1">
    <citation type="journal article" date="2015" name="Nature">
        <title>Complex archaea that bridge the gap between prokaryotes and eukaryotes.</title>
        <authorList>
            <person name="Spang A."/>
            <person name="Saw J.H."/>
            <person name="Jorgensen S.L."/>
            <person name="Zaremba-Niedzwiedzka K."/>
            <person name="Martijn J."/>
            <person name="Lind A.E."/>
            <person name="van Eijk R."/>
            <person name="Schleper C."/>
            <person name="Guy L."/>
            <person name="Ettema T.J."/>
        </authorList>
    </citation>
    <scope>NUCLEOTIDE SEQUENCE</scope>
</reference>
<evidence type="ECO:0000256" key="2">
    <source>
        <dbReference type="ARBA" id="ARBA00022840"/>
    </source>
</evidence>
<dbReference type="InterPro" id="IPR002078">
    <property type="entry name" value="Sigma_54_int"/>
</dbReference>
<dbReference type="Pfam" id="PF00072">
    <property type="entry name" value="Response_reg"/>
    <property type="match status" value="1"/>
</dbReference>
<dbReference type="CDD" id="cd00009">
    <property type="entry name" value="AAA"/>
    <property type="match status" value="1"/>
</dbReference>
<evidence type="ECO:0000256" key="1">
    <source>
        <dbReference type="ARBA" id="ARBA00022741"/>
    </source>
</evidence>
<dbReference type="SUPFAM" id="SSF52172">
    <property type="entry name" value="CheY-like"/>
    <property type="match status" value="1"/>
</dbReference>
<dbReference type="PROSITE" id="PS50110">
    <property type="entry name" value="RESPONSE_REGULATORY"/>
    <property type="match status" value="1"/>
</dbReference>
<dbReference type="GO" id="GO:0006355">
    <property type="term" value="P:regulation of DNA-templated transcription"/>
    <property type="evidence" value="ECO:0007669"/>
    <property type="project" value="InterPro"/>
</dbReference>
<dbReference type="InterPro" id="IPR027417">
    <property type="entry name" value="P-loop_NTPase"/>
</dbReference>
<protein>
    <recommendedName>
        <fullName evidence="6">Response regulatory domain-containing protein</fullName>
    </recommendedName>
</protein>
<feature type="domain" description="Sigma-54 factor interaction" evidence="3">
    <location>
        <begin position="144"/>
        <end position="207"/>
    </location>
</feature>
<keyword evidence="1" id="KW-0547">Nucleotide-binding</keyword>
<keyword evidence="2" id="KW-0067">ATP-binding</keyword>
<dbReference type="AlphaFoldDB" id="A0A0F9AIB9"/>
<evidence type="ECO:0000313" key="5">
    <source>
        <dbReference type="EMBL" id="KKL09314.1"/>
    </source>
</evidence>
<proteinExistence type="predicted"/>
<gene>
    <name evidence="5" type="ORF">LCGC14_2567090</name>
</gene>
<comment type="caution">
    <text evidence="5">The sequence shown here is derived from an EMBL/GenBank/DDBJ whole genome shotgun (WGS) entry which is preliminary data.</text>
</comment>
<feature type="domain" description="Response regulatory" evidence="4">
    <location>
        <begin position="9"/>
        <end position="124"/>
    </location>
</feature>
<dbReference type="PROSITE" id="PS50045">
    <property type="entry name" value="SIGMA54_INTERACT_4"/>
    <property type="match status" value="1"/>
</dbReference>
<dbReference type="GO" id="GO:0000160">
    <property type="term" value="P:phosphorelay signal transduction system"/>
    <property type="evidence" value="ECO:0007669"/>
    <property type="project" value="InterPro"/>
</dbReference>
<evidence type="ECO:0000259" key="4">
    <source>
        <dbReference type="PROSITE" id="PS50110"/>
    </source>
</evidence>
<evidence type="ECO:0008006" key="6">
    <source>
        <dbReference type="Google" id="ProtNLM"/>
    </source>
</evidence>
<dbReference type="Gene3D" id="3.40.50.300">
    <property type="entry name" value="P-loop containing nucleotide triphosphate hydrolases"/>
    <property type="match status" value="1"/>
</dbReference>
<organism evidence="5">
    <name type="scientific">marine sediment metagenome</name>
    <dbReference type="NCBI Taxonomy" id="412755"/>
    <lineage>
        <taxon>unclassified sequences</taxon>
        <taxon>metagenomes</taxon>
        <taxon>ecological metagenomes</taxon>
    </lineage>
</organism>
<name>A0A0F9AIB9_9ZZZZ</name>
<dbReference type="InterPro" id="IPR011006">
    <property type="entry name" value="CheY-like_superfamily"/>
</dbReference>
<feature type="non-terminal residue" evidence="5">
    <location>
        <position position="207"/>
    </location>
</feature>
<evidence type="ECO:0000259" key="3">
    <source>
        <dbReference type="PROSITE" id="PS50045"/>
    </source>
</evidence>
<dbReference type="Pfam" id="PF00158">
    <property type="entry name" value="Sigma54_activat"/>
    <property type="match status" value="1"/>
</dbReference>
<dbReference type="InterPro" id="IPR001789">
    <property type="entry name" value="Sig_transdc_resp-reg_receiver"/>
</dbReference>
<accession>A0A0F9AIB9</accession>
<dbReference type="PANTHER" id="PTHR32071">
    <property type="entry name" value="TRANSCRIPTIONAL REGULATORY PROTEIN"/>
    <property type="match status" value="1"/>
</dbReference>
<dbReference type="Gene3D" id="3.40.50.2300">
    <property type="match status" value="1"/>
</dbReference>
<dbReference type="SMART" id="SM00448">
    <property type="entry name" value="REC"/>
    <property type="match status" value="1"/>
</dbReference>